<evidence type="ECO:0000259" key="6">
    <source>
        <dbReference type="Pfam" id="PF00535"/>
    </source>
</evidence>
<evidence type="ECO:0000313" key="7">
    <source>
        <dbReference type="EMBL" id="MCQ8106026.1"/>
    </source>
</evidence>
<feature type="domain" description="Glycosyltransferase 2-like" evidence="6">
    <location>
        <begin position="6"/>
        <end position="129"/>
    </location>
</feature>
<dbReference type="Pfam" id="PF00535">
    <property type="entry name" value="Glycos_transf_2"/>
    <property type="match status" value="1"/>
</dbReference>
<protein>
    <submittedName>
        <fullName evidence="7">TIGR04283 family arsenosugar biosynthesis glycosyltransferase</fullName>
    </submittedName>
</protein>
<dbReference type="RefSeq" id="WP_256604077.1">
    <property type="nucleotide sequence ID" value="NZ_JANIBJ010000045.1"/>
</dbReference>
<name>A0ABT1TKM4_9GAMM</name>
<gene>
    <name evidence="7" type="ORF">NP590_18095</name>
</gene>
<accession>A0ABT1TKM4</accession>
<keyword evidence="2" id="KW-1003">Cell membrane</keyword>
<evidence type="ECO:0000256" key="1">
    <source>
        <dbReference type="ARBA" id="ARBA00004236"/>
    </source>
</evidence>
<dbReference type="CDD" id="cd02522">
    <property type="entry name" value="GT_2_like_a"/>
    <property type="match status" value="1"/>
</dbReference>
<evidence type="ECO:0000256" key="4">
    <source>
        <dbReference type="ARBA" id="ARBA00022679"/>
    </source>
</evidence>
<proteinExistence type="predicted"/>
<dbReference type="Gene3D" id="3.90.550.10">
    <property type="entry name" value="Spore Coat Polysaccharide Biosynthesis Protein SpsA, Chain A"/>
    <property type="match status" value="1"/>
</dbReference>
<comment type="subcellular location">
    <subcellularLocation>
        <location evidence="1">Cell membrane</location>
    </subcellularLocation>
</comment>
<dbReference type="InterPro" id="IPR029044">
    <property type="entry name" value="Nucleotide-diphossugar_trans"/>
</dbReference>
<evidence type="ECO:0000256" key="2">
    <source>
        <dbReference type="ARBA" id="ARBA00022475"/>
    </source>
</evidence>
<dbReference type="EMBL" id="JANIBJ010000045">
    <property type="protein sequence ID" value="MCQ8106026.1"/>
    <property type="molecule type" value="Genomic_DNA"/>
</dbReference>
<reference evidence="7 8" key="1">
    <citation type="submission" date="2022-07" db="EMBL/GenBank/DDBJ databases">
        <title>Methylomonas rivi sp. nov., Methylomonas rosea sp. nov., Methylomonas aureus sp. nov. and Methylomonas subterranea sp. nov., four novel methanotrophs isolated from a freshwater creek and the deep terrestrial subsurface.</title>
        <authorList>
            <person name="Abin C."/>
            <person name="Sankaranarayanan K."/>
            <person name="Garner C."/>
            <person name="Sindelar R."/>
            <person name="Kotary K."/>
            <person name="Garner R."/>
            <person name="Barclay S."/>
            <person name="Lawson P."/>
            <person name="Krumholz L."/>
        </authorList>
    </citation>
    <scope>NUCLEOTIDE SEQUENCE [LARGE SCALE GENOMIC DNA]</scope>
    <source>
        <strain evidence="7 8">SURF-2</strain>
    </source>
</reference>
<evidence type="ECO:0000256" key="3">
    <source>
        <dbReference type="ARBA" id="ARBA00022676"/>
    </source>
</evidence>
<dbReference type="PANTHER" id="PTHR43646:SF2">
    <property type="entry name" value="GLYCOSYLTRANSFERASE 2-LIKE DOMAIN-CONTAINING PROTEIN"/>
    <property type="match status" value="1"/>
</dbReference>
<keyword evidence="3" id="KW-0328">Glycosyltransferase</keyword>
<evidence type="ECO:0000313" key="8">
    <source>
        <dbReference type="Proteomes" id="UP001524499"/>
    </source>
</evidence>
<keyword evidence="5" id="KW-0472">Membrane</keyword>
<sequence>MPPQLSIIIPVLNEAGQLAEKLQALQNLRDRCQLLLVDGGSDDGSACVAAGLVDQVLYSPPGRGKQMNLGAAKSAADVLLFLHADTRLPSDAVALLEHAVAAGYRWGRFDVRFDSSRATFKLIAFMMNWRSRLTGIATGDQALFVTRQAFAAAGGFPEIALMEDIGLSARLKKQGRPCCLRATVTTSARRWQRHGILKTIVLMWRLRLAYFFGADPGRLAAQYYRKS</sequence>
<dbReference type="Proteomes" id="UP001524499">
    <property type="component" value="Unassembled WGS sequence"/>
</dbReference>
<dbReference type="SUPFAM" id="SSF53448">
    <property type="entry name" value="Nucleotide-diphospho-sugar transferases"/>
    <property type="match status" value="1"/>
</dbReference>
<dbReference type="NCBIfam" id="TIGR04283">
    <property type="entry name" value="glyco_like_mftF"/>
    <property type="match status" value="1"/>
</dbReference>
<dbReference type="PANTHER" id="PTHR43646">
    <property type="entry name" value="GLYCOSYLTRANSFERASE"/>
    <property type="match status" value="1"/>
</dbReference>
<dbReference type="InterPro" id="IPR026461">
    <property type="entry name" value="Trfase_2_rSAM/seldom_assoc"/>
</dbReference>
<keyword evidence="8" id="KW-1185">Reference proteome</keyword>
<dbReference type="InterPro" id="IPR001173">
    <property type="entry name" value="Glyco_trans_2-like"/>
</dbReference>
<keyword evidence="4" id="KW-0808">Transferase</keyword>
<comment type="caution">
    <text evidence="7">The sequence shown here is derived from an EMBL/GenBank/DDBJ whole genome shotgun (WGS) entry which is preliminary data.</text>
</comment>
<organism evidence="7 8">
    <name type="scientific">Methylomonas subterranea</name>
    <dbReference type="NCBI Taxonomy" id="2952225"/>
    <lineage>
        <taxon>Bacteria</taxon>
        <taxon>Pseudomonadati</taxon>
        <taxon>Pseudomonadota</taxon>
        <taxon>Gammaproteobacteria</taxon>
        <taxon>Methylococcales</taxon>
        <taxon>Methylococcaceae</taxon>
        <taxon>Methylomonas</taxon>
    </lineage>
</organism>
<evidence type="ECO:0000256" key="5">
    <source>
        <dbReference type="ARBA" id="ARBA00023136"/>
    </source>
</evidence>